<gene>
    <name evidence="1" type="ordered locus">Caul_3358</name>
</gene>
<name>B0T4V8_CAUSK</name>
<dbReference type="OrthoDB" id="7190086at2"/>
<dbReference type="Gene3D" id="2.40.128.290">
    <property type="entry name" value="Uncharacterised protein Atu4866, PF11512"/>
    <property type="match status" value="1"/>
</dbReference>
<proteinExistence type="predicted"/>
<evidence type="ECO:0008006" key="2">
    <source>
        <dbReference type="Google" id="ProtNLM"/>
    </source>
</evidence>
<organism evidence="1">
    <name type="scientific">Caulobacter sp. (strain K31)</name>
    <dbReference type="NCBI Taxonomy" id="366602"/>
    <lineage>
        <taxon>Bacteria</taxon>
        <taxon>Pseudomonadati</taxon>
        <taxon>Pseudomonadota</taxon>
        <taxon>Alphaproteobacteria</taxon>
        <taxon>Caulobacterales</taxon>
        <taxon>Caulobacteraceae</taxon>
        <taxon>Caulobacter</taxon>
    </lineage>
</organism>
<dbReference type="EMBL" id="CP000927">
    <property type="protein sequence ID" value="ABZ72485.1"/>
    <property type="molecule type" value="Genomic_DNA"/>
</dbReference>
<evidence type="ECO:0000313" key="1">
    <source>
        <dbReference type="EMBL" id="ABZ72485.1"/>
    </source>
</evidence>
<dbReference type="InterPro" id="IPR020955">
    <property type="entry name" value="Uncharacterised_Atu4866"/>
</dbReference>
<protein>
    <recommendedName>
        <fullName evidence="2">Lipocalin-like domain-containing protein</fullName>
    </recommendedName>
</protein>
<dbReference type="KEGG" id="cak:Caul_3358"/>
<sequence length="102" mass="11698">MKYYPKIARRVSGVWASADGVALELRMDGRFEERHDDEIVFTGHYEMEGDDVRLFEDGGGLLIGRLTEGRLSLEPPPRPREIVRFSRRAQRRPSIGGSHPLY</sequence>
<dbReference type="InterPro" id="IPR038646">
    <property type="entry name" value="Atu4866-like_sf"/>
</dbReference>
<dbReference type="Pfam" id="PF11512">
    <property type="entry name" value="Atu4866"/>
    <property type="match status" value="1"/>
</dbReference>
<accession>B0T4V8</accession>
<reference evidence="1" key="1">
    <citation type="submission" date="2008-01" db="EMBL/GenBank/DDBJ databases">
        <title>Complete sequence of chromosome of Caulobacter sp. K31.</title>
        <authorList>
            <consortium name="US DOE Joint Genome Institute"/>
            <person name="Copeland A."/>
            <person name="Lucas S."/>
            <person name="Lapidus A."/>
            <person name="Barry K."/>
            <person name="Glavina del Rio T."/>
            <person name="Dalin E."/>
            <person name="Tice H."/>
            <person name="Pitluck S."/>
            <person name="Bruce D."/>
            <person name="Goodwin L."/>
            <person name="Thompson L.S."/>
            <person name="Brettin T."/>
            <person name="Detter J.C."/>
            <person name="Han C."/>
            <person name="Schmutz J."/>
            <person name="Larimer F."/>
            <person name="Land M."/>
            <person name="Hauser L."/>
            <person name="Kyrpides N."/>
            <person name="Kim E."/>
            <person name="Stephens C."/>
            <person name="Richardson P."/>
        </authorList>
    </citation>
    <scope>NUCLEOTIDE SEQUENCE [LARGE SCALE GENOMIC DNA]</scope>
    <source>
        <strain evidence="1">K31</strain>
    </source>
</reference>
<dbReference type="AlphaFoldDB" id="B0T4V8"/>
<dbReference type="HOGENOM" id="CLU_2272341_0_0_5"/>